<dbReference type="SUPFAM" id="SSF53271">
    <property type="entry name" value="PRTase-like"/>
    <property type="match status" value="1"/>
</dbReference>
<comment type="caution">
    <text evidence="2">The sequence shown here is derived from an EMBL/GenBank/DDBJ whole genome shotgun (WGS) entry which is preliminary data.</text>
</comment>
<name>A0ABS5VTD9_9BACT</name>
<feature type="domain" description="Phosphoribosyltransferase" evidence="1">
    <location>
        <begin position="10"/>
        <end position="210"/>
    </location>
</feature>
<dbReference type="Gene3D" id="3.40.50.2020">
    <property type="match status" value="1"/>
</dbReference>
<evidence type="ECO:0000259" key="1">
    <source>
        <dbReference type="Pfam" id="PF14681"/>
    </source>
</evidence>
<keyword evidence="2" id="KW-0328">Glycosyltransferase</keyword>
<evidence type="ECO:0000313" key="3">
    <source>
        <dbReference type="Proteomes" id="UP000772618"/>
    </source>
</evidence>
<dbReference type="NCBIfam" id="NF001097">
    <property type="entry name" value="PRK00129.1"/>
    <property type="match status" value="1"/>
</dbReference>
<dbReference type="InterPro" id="IPR000836">
    <property type="entry name" value="PRTase_dom"/>
</dbReference>
<proteinExistence type="predicted"/>
<protein>
    <submittedName>
        <fullName evidence="2">Uracil phosphoribosyltransferase</fullName>
        <ecNumber evidence="2">2.4.2.9</ecNumber>
    </submittedName>
</protein>
<dbReference type="CDD" id="cd06223">
    <property type="entry name" value="PRTases_typeI"/>
    <property type="match status" value="1"/>
</dbReference>
<dbReference type="EMBL" id="JAHESD010000036">
    <property type="protein sequence ID" value="MBT1704685.1"/>
    <property type="molecule type" value="Genomic_DNA"/>
</dbReference>
<reference evidence="2 3" key="1">
    <citation type="submission" date="2021-05" db="EMBL/GenBank/DDBJ databases">
        <title>A Polyphasic approach of four new species of the genus Ohtaekwangia: Ohtaekwangia histidinii sp. nov., Ohtaekwangia cretensis sp. nov., Ohtaekwangia indiensis sp. nov., Ohtaekwangia reichenbachii sp. nov. from diverse environment.</title>
        <authorList>
            <person name="Octaviana S."/>
        </authorList>
    </citation>
    <scope>NUCLEOTIDE SEQUENCE [LARGE SCALE GENOMIC DNA]</scope>
    <source>
        <strain evidence="2 3">PWU20</strain>
    </source>
</reference>
<dbReference type="EC" id="2.4.2.9" evidence="2"/>
<dbReference type="PANTHER" id="PTHR11608:SF0">
    <property type="entry name" value="BIFUNCTIONAL PROTEIN PYRR"/>
    <property type="match status" value="1"/>
</dbReference>
<dbReference type="InterPro" id="IPR029057">
    <property type="entry name" value="PRTase-like"/>
</dbReference>
<gene>
    <name evidence="2" type="primary">upp</name>
    <name evidence="2" type="ORF">KK060_15430</name>
</gene>
<keyword evidence="3" id="KW-1185">Reference proteome</keyword>
<evidence type="ECO:0000313" key="2">
    <source>
        <dbReference type="EMBL" id="MBT1704685.1"/>
    </source>
</evidence>
<dbReference type="PANTHER" id="PTHR11608">
    <property type="entry name" value="BIFUNCTIONAL PROTEIN PYRR"/>
    <property type="match status" value="1"/>
</dbReference>
<dbReference type="Pfam" id="PF14681">
    <property type="entry name" value="UPRTase"/>
    <property type="match status" value="1"/>
</dbReference>
<dbReference type="GO" id="GO:0004845">
    <property type="term" value="F:uracil phosphoribosyltransferase activity"/>
    <property type="evidence" value="ECO:0007669"/>
    <property type="project" value="UniProtKB-EC"/>
</dbReference>
<accession>A0ABS5VTD9</accession>
<sequence length="213" mass="23650">MFVLTKHNSIANQFLAELRDKIIQQDRMRFRRNTERLGEIMAYEISKALAYQERDIVTPLGSSSIHTILHQPILLTIMRAGLSYFQGFANFFDRADCGFIGAYREENTENITIKLSYLATPSLAGKTVILIDPMLATGRSIIDSVNAMVKNGTPAHIHVASLVAAPEGLQYLSKNLSLPHSVWTCSIDEKLDENFYIVPGLGDAGDLSYGAKI</sequence>
<dbReference type="Proteomes" id="UP000772618">
    <property type="component" value="Unassembled WGS sequence"/>
</dbReference>
<dbReference type="InterPro" id="IPR050137">
    <property type="entry name" value="PyrR_bifunctional"/>
</dbReference>
<organism evidence="2 3">
    <name type="scientific">Chryseosolibacter indicus</name>
    <dbReference type="NCBI Taxonomy" id="2782351"/>
    <lineage>
        <taxon>Bacteria</taxon>
        <taxon>Pseudomonadati</taxon>
        <taxon>Bacteroidota</taxon>
        <taxon>Cytophagia</taxon>
        <taxon>Cytophagales</taxon>
        <taxon>Chryseotaleaceae</taxon>
        <taxon>Chryseosolibacter</taxon>
    </lineage>
</organism>
<keyword evidence="2" id="KW-0808">Transferase</keyword>